<sequence>MSAEYNRKKIRLKKQWSYISAALKIVQLTQQTEKRRFLLEAIMKSDFDIFNRLLDDDLSLVDCPIPVGYNHFNIYQIILERSTKTFIGNILTKYFDIINRSTDDGKLLVPVACERGDENILKLILEYFPCAPLDGISNSTQSCHYLLHQEPCHLLQREIEAYENEIPLASVIRNDRVDLLQVLVKFKSFTLDILTQQQKQQIFHLCLLAEHRQVTIDKYNIKWFKNQSLRPCGSIECLRFLIESTEFTALNDLPCQSPFILILDPVYLYLIQLYNKQLIDLQMKFHPRLLRALYDLIEKQIQLFTYLITHCAFEPVEADLILLNECIHYVEEIFHEANEYRPVKRILFQLNTLLNQINESNQNRCLSLKQICRFKIRNCTRKKHCLLVQVEKTFVNLSSSHKNYLKFLI</sequence>
<proteinExistence type="predicted"/>
<evidence type="ECO:0000313" key="1">
    <source>
        <dbReference type="EMBL" id="CAF1055540.1"/>
    </source>
</evidence>
<dbReference type="EMBL" id="CAJNOR010001008">
    <property type="protein sequence ID" value="CAF1055540.1"/>
    <property type="molecule type" value="Genomic_DNA"/>
</dbReference>
<gene>
    <name evidence="1" type="ORF">XAT740_LOCUS16003</name>
</gene>
<dbReference type="AlphaFoldDB" id="A0A814KQA7"/>
<comment type="caution">
    <text evidence="1">The sequence shown here is derived from an EMBL/GenBank/DDBJ whole genome shotgun (WGS) entry which is preliminary data.</text>
</comment>
<accession>A0A814KQA7</accession>
<reference evidence="1" key="1">
    <citation type="submission" date="2021-02" db="EMBL/GenBank/DDBJ databases">
        <authorList>
            <person name="Nowell W R."/>
        </authorList>
    </citation>
    <scope>NUCLEOTIDE SEQUENCE</scope>
</reference>
<keyword evidence="2" id="KW-1185">Reference proteome</keyword>
<organism evidence="1 2">
    <name type="scientific">Adineta ricciae</name>
    <name type="common">Rotifer</name>
    <dbReference type="NCBI Taxonomy" id="249248"/>
    <lineage>
        <taxon>Eukaryota</taxon>
        <taxon>Metazoa</taxon>
        <taxon>Spiralia</taxon>
        <taxon>Gnathifera</taxon>
        <taxon>Rotifera</taxon>
        <taxon>Eurotatoria</taxon>
        <taxon>Bdelloidea</taxon>
        <taxon>Adinetida</taxon>
        <taxon>Adinetidae</taxon>
        <taxon>Adineta</taxon>
    </lineage>
</organism>
<name>A0A814KQA7_ADIRI</name>
<evidence type="ECO:0000313" key="2">
    <source>
        <dbReference type="Proteomes" id="UP000663828"/>
    </source>
</evidence>
<dbReference type="Proteomes" id="UP000663828">
    <property type="component" value="Unassembled WGS sequence"/>
</dbReference>
<protein>
    <submittedName>
        <fullName evidence="1">Uncharacterized protein</fullName>
    </submittedName>
</protein>